<dbReference type="Proteomes" id="UP000799291">
    <property type="component" value="Unassembled WGS sequence"/>
</dbReference>
<reference evidence="1" key="1">
    <citation type="journal article" date="2020" name="Stud. Mycol.">
        <title>101 Dothideomycetes genomes: a test case for predicting lifestyles and emergence of pathogens.</title>
        <authorList>
            <person name="Haridas S."/>
            <person name="Albert R."/>
            <person name="Binder M."/>
            <person name="Bloem J."/>
            <person name="Labutti K."/>
            <person name="Salamov A."/>
            <person name="Andreopoulos B."/>
            <person name="Baker S."/>
            <person name="Barry K."/>
            <person name="Bills G."/>
            <person name="Bluhm B."/>
            <person name="Cannon C."/>
            <person name="Castanera R."/>
            <person name="Culley D."/>
            <person name="Daum C."/>
            <person name="Ezra D."/>
            <person name="Gonzalez J."/>
            <person name="Henrissat B."/>
            <person name="Kuo A."/>
            <person name="Liang C."/>
            <person name="Lipzen A."/>
            <person name="Lutzoni F."/>
            <person name="Magnuson J."/>
            <person name="Mondo S."/>
            <person name="Nolan M."/>
            <person name="Ohm R."/>
            <person name="Pangilinan J."/>
            <person name="Park H.-J."/>
            <person name="Ramirez L."/>
            <person name="Alfaro M."/>
            <person name="Sun H."/>
            <person name="Tritt A."/>
            <person name="Yoshinaga Y."/>
            <person name="Zwiers L.-H."/>
            <person name="Turgeon B."/>
            <person name="Goodwin S."/>
            <person name="Spatafora J."/>
            <person name="Crous P."/>
            <person name="Grigoriev I."/>
        </authorList>
    </citation>
    <scope>NUCLEOTIDE SEQUENCE</scope>
    <source>
        <strain evidence="1">CBS 122367</strain>
    </source>
</reference>
<dbReference type="EMBL" id="MU005617">
    <property type="protein sequence ID" value="KAF2677838.1"/>
    <property type="molecule type" value="Genomic_DNA"/>
</dbReference>
<evidence type="ECO:0008006" key="3">
    <source>
        <dbReference type="Google" id="ProtNLM"/>
    </source>
</evidence>
<evidence type="ECO:0000313" key="2">
    <source>
        <dbReference type="Proteomes" id="UP000799291"/>
    </source>
</evidence>
<evidence type="ECO:0000313" key="1">
    <source>
        <dbReference type="EMBL" id="KAF2677838.1"/>
    </source>
</evidence>
<accession>A0A6G1IIC0</accession>
<dbReference type="PANTHER" id="PTHR42085:SF1">
    <property type="entry name" value="F-BOX DOMAIN-CONTAINING PROTEIN"/>
    <property type="match status" value="1"/>
</dbReference>
<organism evidence="1 2">
    <name type="scientific">Lentithecium fluviatile CBS 122367</name>
    <dbReference type="NCBI Taxonomy" id="1168545"/>
    <lineage>
        <taxon>Eukaryota</taxon>
        <taxon>Fungi</taxon>
        <taxon>Dikarya</taxon>
        <taxon>Ascomycota</taxon>
        <taxon>Pezizomycotina</taxon>
        <taxon>Dothideomycetes</taxon>
        <taxon>Pleosporomycetidae</taxon>
        <taxon>Pleosporales</taxon>
        <taxon>Massarineae</taxon>
        <taxon>Lentitheciaceae</taxon>
        <taxon>Lentithecium</taxon>
    </lineage>
</organism>
<sequence>MLSDTPPLLSLPTELCLQILELVLLQHPNAGFIRSEKSPTTQYHGLVIDDNYSSSSQLNILLTCRQFKHDFAALAFRSTTFLLKTPLPFNMLLRRLQNHQIASLRKLAFITSSERICALVHWVDYPFDAENIRLEELTIVFDSAEHWHFPSQYTRELVALLRRLQNVQVLRFVRNSAQFNGSFRTWYNRLVGLILKEDHHQRYDAPDAPNTEVTWWKWRYDYMDNSFELVAQPPKPILPEAEYIDFVAPMVRGLMNDMEVEEMAHG</sequence>
<dbReference type="AlphaFoldDB" id="A0A6G1IIC0"/>
<keyword evidence="2" id="KW-1185">Reference proteome</keyword>
<dbReference type="PANTHER" id="PTHR42085">
    <property type="entry name" value="F-BOX DOMAIN-CONTAINING PROTEIN"/>
    <property type="match status" value="1"/>
</dbReference>
<protein>
    <recommendedName>
        <fullName evidence="3">F-box domain-containing protein</fullName>
    </recommendedName>
</protein>
<dbReference type="InterPro" id="IPR038883">
    <property type="entry name" value="AN11006-like"/>
</dbReference>
<name>A0A6G1IIC0_9PLEO</name>
<dbReference type="OrthoDB" id="3786918at2759"/>
<proteinExistence type="predicted"/>
<gene>
    <name evidence="1" type="ORF">K458DRAFT_318450</name>
</gene>